<comment type="catalytic activity">
    <reaction evidence="9">
        <text>UDP-N-acetyl-alpha-D-muramoyl-L-alanyl-D-glutamate + meso-2,6-diaminopimelate + ATP = UDP-N-acetyl-alpha-D-muramoyl-L-alanyl-gamma-D-glutamyl-meso-2,6-diaminopimelate + ADP + phosphate + H(+)</text>
        <dbReference type="Rhea" id="RHEA:23676"/>
        <dbReference type="ChEBI" id="CHEBI:15378"/>
        <dbReference type="ChEBI" id="CHEBI:30616"/>
        <dbReference type="ChEBI" id="CHEBI:43474"/>
        <dbReference type="ChEBI" id="CHEBI:57791"/>
        <dbReference type="ChEBI" id="CHEBI:83900"/>
        <dbReference type="ChEBI" id="CHEBI:83905"/>
        <dbReference type="ChEBI" id="CHEBI:456216"/>
        <dbReference type="EC" id="6.3.2.13"/>
    </reaction>
</comment>
<feature type="binding site" evidence="9">
    <location>
        <position position="416"/>
    </location>
    <ligand>
        <name>meso-2,6-diaminopimelate</name>
        <dbReference type="ChEBI" id="CHEBI:57791"/>
    </ligand>
</feature>
<dbReference type="InterPro" id="IPR013221">
    <property type="entry name" value="Mur_ligase_cen"/>
</dbReference>
<dbReference type="UniPathway" id="UPA00219"/>
<evidence type="ECO:0000256" key="7">
    <source>
        <dbReference type="ARBA" id="ARBA00022984"/>
    </source>
</evidence>
<feature type="binding site" evidence="9">
    <location>
        <begin position="121"/>
        <end position="122"/>
    </location>
    <ligand>
        <name>UDP-N-acetyl-alpha-D-muramoyl-L-alanyl-D-glutamate</name>
        <dbReference type="ChEBI" id="CHEBI:83900"/>
    </ligand>
</feature>
<protein>
    <recommendedName>
        <fullName evidence="9">UDP-N-acetylmuramoyl-L-alanyl-D-glutamate--2,6-diaminopimelate ligase</fullName>
        <ecNumber evidence="9">6.3.2.13</ecNumber>
    </recommendedName>
    <alternativeName>
        <fullName evidence="9">Meso-A2pm-adding enzyme</fullName>
    </alternativeName>
    <alternativeName>
        <fullName evidence="9">Meso-diaminopimelate-adding enzyme</fullName>
    </alternativeName>
    <alternativeName>
        <fullName evidence="9">UDP-MurNAc-L-Ala-D-Glu:meso-diaminopimelate ligase</fullName>
    </alternativeName>
    <alternativeName>
        <fullName evidence="9">UDP-MurNAc-tripeptide synthetase</fullName>
    </alternativeName>
    <alternativeName>
        <fullName evidence="9">UDP-N-acetylmuramyl-tripeptide synthetase</fullName>
    </alternativeName>
</protein>
<keyword evidence="5 9" id="KW-0067">ATP-binding</keyword>
<comment type="PTM">
    <text evidence="9">Carboxylation is probably crucial for Mg(2+) binding and, consequently, for the gamma-phosphate positioning of ATP.</text>
</comment>
<keyword evidence="7 9" id="KW-0573">Peptidoglycan synthesis</keyword>
<dbReference type="GO" id="GO:0004326">
    <property type="term" value="F:tetrahydrofolylpolyglutamate synthase activity"/>
    <property type="evidence" value="ECO:0007669"/>
    <property type="project" value="InterPro"/>
</dbReference>
<dbReference type="NCBIfam" id="TIGR01085">
    <property type="entry name" value="murE"/>
    <property type="match status" value="1"/>
</dbReference>
<evidence type="ECO:0000256" key="3">
    <source>
        <dbReference type="ARBA" id="ARBA00022598"/>
    </source>
</evidence>
<gene>
    <name evidence="9" type="primary">murE</name>
    <name evidence="13" type="ORF">BCM31_05160</name>
</gene>
<dbReference type="OrthoDB" id="9800958at2"/>
<feature type="binding site" evidence="9">
    <location>
        <position position="156"/>
    </location>
    <ligand>
        <name>UDP-N-acetyl-alpha-D-muramoyl-L-alanyl-D-glutamate</name>
        <dbReference type="ChEBI" id="CHEBI:83900"/>
    </ligand>
</feature>
<dbReference type="Pfam" id="PF08245">
    <property type="entry name" value="Mur_ligase_M"/>
    <property type="match status" value="1"/>
</dbReference>
<keyword evidence="6 9" id="KW-0133">Cell shape</keyword>
<keyword evidence="3 9" id="KW-0436">Ligase</keyword>
<accession>A0A2N3PJE7</accession>
<feature type="binding site" evidence="9">
    <location>
        <position position="21"/>
    </location>
    <ligand>
        <name>UDP-N-acetyl-alpha-D-muramoyl-L-alanyl-D-glutamate</name>
        <dbReference type="ChEBI" id="CHEBI:83900"/>
    </ligand>
</feature>
<dbReference type="InterPro" id="IPR005761">
    <property type="entry name" value="UDP-N-AcMur-Glu-dNH2Pim_ligase"/>
</dbReference>
<dbReference type="GO" id="GO:0071555">
    <property type="term" value="P:cell wall organization"/>
    <property type="evidence" value="ECO:0007669"/>
    <property type="project" value="UniProtKB-KW"/>
</dbReference>
<dbReference type="Gene3D" id="3.40.1190.10">
    <property type="entry name" value="Mur-like, catalytic domain"/>
    <property type="match status" value="1"/>
</dbReference>
<keyword evidence="9 10" id="KW-0131">Cell cycle</keyword>
<dbReference type="Proteomes" id="UP000233350">
    <property type="component" value="Unassembled WGS sequence"/>
</dbReference>
<dbReference type="GO" id="GO:0009252">
    <property type="term" value="P:peptidoglycan biosynthetic process"/>
    <property type="evidence" value="ECO:0007669"/>
    <property type="project" value="UniProtKB-UniRule"/>
</dbReference>
<sequence>MRYNLDSNFSNSHIRFISDDSREVLSNECNAKNCAFLITKSNKCYLKNAKENGFEIFITPQDLKQFLDLNLKIIAITGTNGKTTTAAMIYSILLDLGYKVALLGTRGFFINGVKKREKGLTTPSLLEIYSAITEARKENCTYFVMEVSSHAIVQERIEGLEFTLKILTNITSDHLDYHKTLENYIATKNSFFLSPLDLKLINKDEPNARYALQKAITYGIESPATFQVRAYSLKDGITAQIAYGKEESSLQCSLFGKHNLYNALAAISAVKLLENEPLQEICEKLENFGGVLGRMQVVSQNPLIIVDFAHTEDGMEKIFQSFPHRKIAVVFGAGGDRDKTKRPKMGLCAAKYAQKIYITSDNPRSEIPSAIIQEIFNGIPQTLREKLEIYLEENRAKAINMAISALKSDEVLLILGKGDETYQIIGDSTLHFDDTEEAQKALALKI</sequence>
<dbReference type="EC" id="6.3.2.13" evidence="9"/>
<evidence type="ECO:0000313" key="14">
    <source>
        <dbReference type="Proteomes" id="UP000233350"/>
    </source>
</evidence>
<feature type="modified residue" description="N6-carboxylysine" evidence="9">
    <location>
        <position position="188"/>
    </location>
</feature>
<evidence type="ECO:0000256" key="5">
    <source>
        <dbReference type="ARBA" id="ARBA00022840"/>
    </source>
</evidence>
<keyword evidence="9" id="KW-0460">Magnesium</keyword>
<evidence type="ECO:0000256" key="2">
    <source>
        <dbReference type="ARBA" id="ARBA00022490"/>
    </source>
</evidence>
<dbReference type="GO" id="GO:0000287">
    <property type="term" value="F:magnesium ion binding"/>
    <property type="evidence" value="ECO:0007669"/>
    <property type="project" value="UniProtKB-UniRule"/>
</dbReference>
<dbReference type="PANTHER" id="PTHR23135">
    <property type="entry name" value="MUR LIGASE FAMILY MEMBER"/>
    <property type="match status" value="1"/>
</dbReference>
<name>A0A2N3PJE7_9HELI</name>
<dbReference type="STRING" id="556267.HWAG_00136"/>
<dbReference type="RefSeq" id="WP_006801828.1">
    <property type="nucleotide sequence ID" value="NZ_CABKOI010000021.1"/>
</dbReference>
<feature type="domain" description="Mur ligase C-terminal" evidence="11">
    <location>
        <begin position="293"/>
        <end position="418"/>
    </location>
</feature>
<proteinExistence type="inferred from homology"/>
<dbReference type="Gene3D" id="3.90.190.20">
    <property type="entry name" value="Mur ligase, C-terminal domain"/>
    <property type="match status" value="1"/>
</dbReference>
<evidence type="ECO:0000256" key="9">
    <source>
        <dbReference type="HAMAP-Rule" id="MF_00208"/>
    </source>
</evidence>
<keyword evidence="14" id="KW-1185">Reference proteome</keyword>
<evidence type="ECO:0000256" key="6">
    <source>
        <dbReference type="ARBA" id="ARBA00022960"/>
    </source>
</evidence>
<dbReference type="GO" id="GO:0005737">
    <property type="term" value="C:cytoplasm"/>
    <property type="evidence" value="ECO:0007669"/>
    <property type="project" value="UniProtKB-SubCell"/>
</dbReference>
<dbReference type="GO" id="GO:0008360">
    <property type="term" value="P:regulation of cell shape"/>
    <property type="evidence" value="ECO:0007669"/>
    <property type="project" value="UniProtKB-KW"/>
</dbReference>
<evidence type="ECO:0000256" key="4">
    <source>
        <dbReference type="ARBA" id="ARBA00022741"/>
    </source>
</evidence>
<feature type="binding site" evidence="9">
    <location>
        <position position="337"/>
    </location>
    <ligand>
        <name>meso-2,6-diaminopimelate</name>
        <dbReference type="ChEBI" id="CHEBI:57791"/>
    </ligand>
</feature>
<feature type="short sequence motif" description="Meso-diaminopimelate recognition motif" evidence="9">
    <location>
        <begin position="361"/>
        <end position="364"/>
    </location>
</feature>
<dbReference type="InterPro" id="IPR036615">
    <property type="entry name" value="Mur_ligase_C_dom_sf"/>
</dbReference>
<organism evidence="13 14">
    <name type="scientific">Helicobacter winghamensis</name>
    <dbReference type="NCBI Taxonomy" id="157268"/>
    <lineage>
        <taxon>Bacteria</taxon>
        <taxon>Pseudomonadati</taxon>
        <taxon>Campylobacterota</taxon>
        <taxon>Epsilonproteobacteria</taxon>
        <taxon>Campylobacterales</taxon>
        <taxon>Helicobacteraceae</taxon>
        <taxon>Helicobacter</taxon>
    </lineage>
</organism>
<comment type="pathway">
    <text evidence="9 10">Cell wall biogenesis; peptidoglycan biosynthesis.</text>
</comment>
<keyword evidence="4 9" id="KW-0547">Nucleotide-binding</keyword>
<dbReference type="GO" id="GO:0051301">
    <property type="term" value="P:cell division"/>
    <property type="evidence" value="ECO:0007669"/>
    <property type="project" value="UniProtKB-KW"/>
</dbReference>
<evidence type="ECO:0000256" key="8">
    <source>
        <dbReference type="ARBA" id="ARBA00023316"/>
    </source>
</evidence>
<dbReference type="SUPFAM" id="SSF53623">
    <property type="entry name" value="MurD-like peptide ligases, catalytic domain"/>
    <property type="match status" value="1"/>
</dbReference>
<dbReference type="GO" id="GO:0008765">
    <property type="term" value="F:UDP-N-acetylmuramoylalanyl-D-glutamate-2,6-diaminopimelate ligase activity"/>
    <property type="evidence" value="ECO:0007669"/>
    <property type="project" value="UniProtKB-UniRule"/>
</dbReference>
<dbReference type="PROSITE" id="PS01011">
    <property type="entry name" value="FOLYLPOLYGLU_SYNT_1"/>
    <property type="match status" value="1"/>
</dbReference>
<dbReference type="PANTHER" id="PTHR23135:SF4">
    <property type="entry name" value="UDP-N-ACETYLMURAMOYL-L-ALANYL-D-GLUTAMATE--2,6-DIAMINOPIMELATE LIGASE MURE HOMOLOG, CHLOROPLASTIC"/>
    <property type="match status" value="1"/>
</dbReference>
<keyword evidence="8 9" id="KW-0961">Cell wall biogenesis/degradation</keyword>
<dbReference type="HAMAP" id="MF_00208">
    <property type="entry name" value="MurE"/>
    <property type="match status" value="1"/>
</dbReference>
<dbReference type="GO" id="GO:0005524">
    <property type="term" value="F:ATP binding"/>
    <property type="evidence" value="ECO:0007669"/>
    <property type="project" value="UniProtKB-UniRule"/>
</dbReference>
<reference evidence="13 14" key="1">
    <citation type="submission" date="2016-07" db="EMBL/GenBank/DDBJ databases">
        <title>Detection of Helicobacter winghamensis from caecal content of red fox (Vulpes vulpes).</title>
        <authorList>
            <person name="Zanoni R.G."/>
            <person name="Florio D."/>
            <person name="Caffara M."/>
            <person name="Renzi M."/>
            <person name="Parisi A."/>
            <person name="Pasquali F."/>
            <person name="Manfreda G."/>
        </authorList>
    </citation>
    <scope>NUCLEOTIDE SEQUENCE [LARGE SCALE GENOMIC DNA]</scope>
    <source>
        <strain evidence="13 14">295_13</strain>
    </source>
</reference>
<comment type="function">
    <text evidence="9">Catalyzes the addition of meso-diaminopimelic acid to the nucleotide precursor UDP-N-acetylmuramoyl-L-alanyl-D-glutamate (UMAG) in the biosynthesis of bacterial cell-wall peptidoglycan.</text>
</comment>
<comment type="subcellular location">
    <subcellularLocation>
        <location evidence="9 10">Cytoplasm</location>
    </subcellularLocation>
</comment>
<dbReference type="InterPro" id="IPR004101">
    <property type="entry name" value="Mur_ligase_C"/>
</dbReference>
<feature type="binding site" evidence="9">
    <location>
        <begin position="361"/>
        <end position="364"/>
    </location>
    <ligand>
        <name>meso-2,6-diaminopimelate</name>
        <dbReference type="ChEBI" id="CHEBI:57791"/>
    </ligand>
</feature>
<evidence type="ECO:0000313" key="13">
    <source>
        <dbReference type="EMBL" id="PKT81167.1"/>
    </source>
</evidence>
<keyword evidence="9 10" id="KW-0132">Cell division</keyword>
<dbReference type="Pfam" id="PF02875">
    <property type="entry name" value="Mur_ligase_C"/>
    <property type="match status" value="1"/>
</dbReference>
<dbReference type="GeneID" id="97289560"/>
<feature type="binding site" evidence="9">
    <location>
        <position position="420"/>
    </location>
    <ligand>
        <name>meso-2,6-diaminopimelate</name>
        <dbReference type="ChEBI" id="CHEBI:57791"/>
    </ligand>
</feature>
<dbReference type="EMBL" id="MBPK01000032">
    <property type="protein sequence ID" value="PKT81167.1"/>
    <property type="molecule type" value="Genomic_DNA"/>
</dbReference>
<comment type="caution">
    <text evidence="13">The sequence shown here is derived from an EMBL/GenBank/DDBJ whole genome shotgun (WGS) entry which is preliminary data.</text>
</comment>
<evidence type="ECO:0000256" key="1">
    <source>
        <dbReference type="ARBA" id="ARBA00005898"/>
    </source>
</evidence>
<dbReference type="InterPro" id="IPR018109">
    <property type="entry name" value="Folylpolyglutamate_synth_CS"/>
</dbReference>
<dbReference type="AlphaFoldDB" id="A0A2N3PJE7"/>
<feature type="binding site" evidence="9">
    <location>
        <position position="148"/>
    </location>
    <ligand>
        <name>UDP-N-acetyl-alpha-D-muramoyl-L-alanyl-D-glutamate</name>
        <dbReference type="ChEBI" id="CHEBI:83900"/>
    </ligand>
</feature>
<dbReference type="SUPFAM" id="SSF53244">
    <property type="entry name" value="MurD-like peptide ligases, peptide-binding domain"/>
    <property type="match status" value="1"/>
</dbReference>
<evidence type="ECO:0000256" key="10">
    <source>
        <dbReference type="RuleBase" id="RU004135"/>
    </source>
</evidence>
<comment type="similarity">
    <text evidence="1 9">Belongs to the MurCDEF family. MurE subfamily.</text>
</comment>
<keyword evidence="2 9" id="KW-0963">Cytoplasm</keyword>
<comment type="cofactor">
    <cofactor evidence="9">
        <name>Mg(2+)</name>
        <dbReference type="ChEBI" id="CHEBI:18420"/>
    </cofactor>
</comment>
<evidence type="ECO:0000259" key="11">
    <source>
        <dbReference type="Pfam" id="PF02875"/>
    </source>
</evidence>
<feature type="binding site" evidence="9">
    <location>
        <begin position="78"/>
        <end position="84"/>
    </location>
    <ligand>
        <name>ATP</name>
        <dbReference type="ChEBI" id="CHEBI:30616"/>
    </ligand>
</feature>
<comment type="caution">
    <text evidence="9">Lacks conserved residue(s) required for the propagation of feature annotation.</text>
</comment>
<feature type="domain" description="Mur ligase central" evidence="12">
    <location>
        <begin position="76"/>
        <end position="269"/>
    </location>
</feature>
<dbReference type="CDD" id="cd01983">
    <property type="entry name" value="SIMIBI"/>
    <property type="match status" value="1"/>
</dbReference>
<evidence type="ECO:0000259" key="12">
    <source>
        <dbReference type="Pfam" id="PF08245"/>
    </source>
</evidence>
<dbReference type="NCBIfam" id="NF001126">
    <property type="entry name" value="PRK00139.1-4"/>
    <property type="match status" value="1"/>
</dbReference>
<dbReference type="InterPro" id="IPR036565">
    <property type="entry name" value="Mur-like_cat_sf"/>
</dbReference>
<feature type="binding site" evidence="9">
    <location>
        <position position="154"/>
    </location>
    <ligand>
        <name>UDP-N-acetyl-alpha-D-muramoyl-L-alanyl-D-glutamate</name>
        <dbReference type="ChEBI" id="CHEBI:83900"/>
    </ligand>
</feature>